<evidence type="ECO:0000259" key="1">
    <source>
        <dbReference type="Pfam" id="PF00156"/>
    </source>
</evidence>
<dbReference type="InterPro" id="IPR000836">
    <property type="entry name" value="PRTase_dom"/>
</dbReference>
<dbReference type="GO" id="GO:0016757">
    <property type="term" value="F:glycosyltransferase activity"/>
    <property type="evidence" value="ECO:0007669"/>
    <property type="project" value="UniProtKB-KW"/>
</dbReference>
<evidence type="ECO:0000313" key="2">
    <source>
        <dbReference type="EMBL" id="MBB5641136.1"/>
    </source>
</evidence>
<dbReference type="EMBL" id="JACHBQ010000001">
    <property type="protein sequence ID" value="MBB5641136.1"/>
    <property type="molecule type" value="Genomic_DNA"/>
</dbReference>
<sequence>MIFKNRSEAGRLLAERVAELELFEPIIYALPRGGVPVAVEIARTLAAPLDLLIVRKIGAPRNPEVAVGAVVGGEHPQLVLNSDVFAITGSDEVALDRARRQGLAEIDRRHERYLGDRPALDPAGRVAVVVDDGVATGATARAALAALRAQGAVVTVLAVPVAPASAVEDLGDVADLVVVLHAPEVFWAVGQFYSDFHQLSDEETADALHGEWDIT</sequence>
<evidence type="ECO:0000313" key="3">
    <source>
        <dbReference type="Proteomes" id="UP000561726"/>
    </source>
</evidence>
<feature type="domain" description="Phosphoribosyltransferase" evidence="1">
    <location>
        <begin position="8"/>
        <end position="194"/>
    </location>
</feature>
<protein>
    <submittedName>
        <fullName evidence="2">Putative phosphoribosyltransferase</fullName>
    </submittedName>
</protein>
<proteinExistence type="predicted"/>
<comment type="caution">
    <text evidence="2">The sequence shown here is derived from an EMBL/GenBank/DDBJ whole genome shotgun (WGS) entry which is preliminary data.</text>
</comment>
<dbReference type="SUPFAM" id="SSF53271">
    <property type="entry name" value="PRTase-like"/>
    <property type="match status" value="1"/>
</dbReference>
<reference evidence="2 3" key="1">
    <citation type="submission" date="2020-08" db="EMBL/GenBank/DDBJ databases">
        <title>Sequencing the genomes of 1000 actinobacteria strains.</title>
        <authorList>
            <person name="Klenk H.-P."/>
        </authorList>
    </citation>
    <scope>NUCLEOTIDE SEQUENCE [LARGE SCALE GENOMIC DNA]</scope>
    <source>
        <strain evidence="2 3">DSM 21065</strain>
    </source>
</reference>
<dbReference type="InterPro" id="IPR029057">
    <property type="entry name" value="PRTase-like"/>
</dbReference>
<gene>
    <name evidence="2" type="ORF">BJ997_001684</name>
</gene>
<dbReference type="Gene3D" id="3.30.1310.20">
    <property type="entry name" value="PRTase-like"/>
    <property type="match status" value="1"/>
</dbReference>
<dbReference type="AlphaFoldDB" id="A0A7W9E3J3"/>
<keyword evidence="2" id="KW-0808">Transferase</keyword>
<organism evidence="2 3">
    <name type="scientific">Cryobacterium roopkundense</name>
    <dbReference type="NCBI Taxonomy" id="1001240"/>
    <lineage>
        <taxon>Bacteria</taxon>
        <taxon>Bacillati</taxon>
        <taxon>Actinomycetota</taxon>
        <taxon>Actinomycetes</taxon>
        <taxon>Micrococcales</taxon>
        <taxon>Microbacteriaceae</taxon>
        <taxon>Cryobacterium</taxon>
    </lineage>
</organism>
<dbReference type="CDD" id="cd06223">
    <property type="entry name" value="PRTases_typeI"/>
    <property type="match status" value="1"/>
</dbReference>
<dbReference type="OrthoDB" id="9810066at2"/>
<name>A0A7W9E3J3_9MICO</name>
<dbReference type="Proteomes" id="UP000561726">
    <property type="component" value="Unassembled WGS sequence"/>
</dbReference>
<dbReference type="Gene3D" id="3.40.50.2020">
    <property type="match status" value="1"/>
</dbReference>
<accession>A0A7W9E3J3</accession>
<dbReference type="RefSeq" id="WP_035836530.1">
    <property type="nucleotide sequence ID" value="NZ_JACHBQ010000001.1"/>
</dbReference>
<keyword evidence="2" id="KW-0328">Glycosyltransferase</keyword>
<dbReference type="Pfam" id="PF00156">
    <property type="entry name" value="Pribosyltran"/>
    <property type="match status" value="1"/>
</dbReference>